<gene>
    <name evidence="5" type="ORF">ACFSSB_00450</name>
</gene>
<reference evidence="6" key="1">
    <citation type="journal article" date="2019" name="Int. J. Syst. Evol. Microbiol.">
        <title>The Global Catalogue of Microorganisms (GCM) 10K type strain sequencing project: providing services to taxonomists for standard genome sequencing and annotation.</title>
        <authorList>
            <consortium name="The Broad Institute Genomics Platform"/>
            <consortium name="The Broad Institute Genome Sequencing Center for Infectious Disease"/>
            <person name="Wu L."/>
            <person name="Ma J."/>
        </authorList>
    </citation>
    <scope>NUCLEOTIDE SEQUENCE [LARGE SCALE GENOMIC DNA]</scope>
    <source>
        <strain evidence="6">KCTC 42808</strain>
    </source>
</reference>
<evidence type="ECO:0000256" key="1">
    <source>
        <dbReference type="ARBA" id="ARBA00023015"/>
    </source>
</evidence>
<dbReference type="InterPro" id="IPR009057">
    <property type="entry name" value="Homeodomain-like_sf"/>
</dbReference>
<dbReference type="SUPFAM" id="SSF46689">
    <property type="entry name" value="Homeodomain-like"/>
    <property type="match status" value="1"/>
</dbReference>
<evidence type="ECO:0000259" key="4">
    <source>
        <dbReference type="PROSITE" id="PS01124"/>
    </source>
</evidence>
<dbReference type="PANTHER" id="PTHR43280">
    <property type="entry name" value="ARAC-FAMILY TRANSCRIPTIONAL REGULATOR"/>
    <property type="match status" value="1"/>
</dbReference>
<sequence length="74" mass="8754">MHNYIRKRKAITNRTTSAFIRSQRLKLAKELLQKSDATISEIAYLVGFNTSSYFIKYFKEIYHCTPNEFQSKTL</sequence>
<evidence type="ECO:0000256" key="3">
    <source>
        <dbReference type="ARBA" id="ARBA00023163"/>
    </source>
</evidence>
<dbReference type="InterPro" id="IPR020449">
    <property type="entry name" value="Tscrpt_reg_AraC-type_HTH"/>
</dbReference>
<evidence type="ECO:0000313" key="6">
    <source>
        <dbReference type="Proteomes" id="UP001597467"/>
    </source>
</evidence>
<dbReference type="RefSeq" id="WP_379899825.1">
    <property type="nucleotide sequence ID" value="NZ_JBHULM010000001.1"/>
</dbReference>
<dbReference type="PRINTS" id="PR00032">
    <property type="entry name" value="HTHARAC"/>
</dbReference>
<dbReference type="InterPro" id="IPR018060">
    <property type="entry name" value="HTH_AraC"/>
</dbReference>
<dbReference type="Proteomes" id="UP001597467">
    <property type="component" value="Unassembled WGS sequence"/>
</dbReference>
<protein>
    <submittedName>
        <fullName evidence="5">Helix-turn-helix domain-containing protein</fullName>
    </submittedName>
</protein>
<keyword evidence="1" id="KW-0805">Transcription regulation</keyword>
<evidence type="ECO:0000256" key="2">
    <source>
        <dbReference type="ARBA" id="ARBA00023125"/>
    </source>
</evidence>
<comment type="caution">
    <text evidence="5">The sequence shown here is derived from an EMBL/GenBank/DDBJ whole genome shotgun (WGS) entry which is preliminary data.</text>
</comment>
<dbReference type="Gene3D" id="1.10.10.60">
    <property type="entry name" value="Homeodomain-like"/>
    <property type="match status" value="1"/>
</dbReference>
<evidence type="ECO:0000313" key="5">
    <source>
        <dbReference type="EMBL" id="MFD2540770.1"/>
    </source>
</evidence>
<keyword evidence="6" id="KW-1185">Reference proteome</keyword>
<dbReference type="Pfam" id="PF12833">
    <property type="entry name" value="HTH_18"/>
    <property type="match status" value="1"/>
</dbReference>
<dbReference type="SMART" id="SM00342">
    <property type="entry name" value="HTH_ARAC"/>
    <property type="match status" value="1"/>
</dbReference>
<feature type="domain" description="HTH araC/xylS-type" evidence="4">
    <location>
        <begin position="1"/>
        <end position="72"/>
    </location>
</feature>
<organism evidence="5 6">
    <name type="scientific">Lacinutrix gracilariae</name>
    <dbReference type="NCBI Taxonomy" id="1747198"/>
    <lineage>
        <taxon>Bacteria</taxon>
        <taxon>Pseudomonadati</taxon>
        <taxon>Bacteroidota</taxon>
        <taxon>Flavobacteriia</taxon>
        <taxon>Flavobacteriales</taxon>
        <taxon>Flavobacteriaceae</taxon>
        <taxon>Lacinutrix</taxon>
    </lineage>
</organism>
<dbReference type="EMBL" id="JBHULM010000001">
    <property type="protein sequence ID" value="MFD2540770.1"/>
    <property type="molecule type" value="Genomic_DNA"/>
</dbReference>
<name>A0ABW5JYY7_9FLAO</name>
<keyword evidence="2" id="KW-0238">DNA-binding</keyword>
<accession>A0ABW5JYY7</accession>
<dbReference type="PANTHER" id="PTHR43280:SF2">
    <property type="entry name" value="HTH-TYPE TRANSCRIPTIONAL REGULATOR EXSA"/>
    <property type="match status" value="1"/>
</dbReference>
<keyword evidence="3" id="KW-0804">Transcription</keyword>
<dbReference type="PROSITE" id="PS01124">
    <property type="entry name" value="HTH_ARAC_FAMILY_2"/>
    <property type="match status" value="1"/>
</dbReference>
<proteinExistence type="predicted"/>